<keyword evidence="1" id="KW-1133">Transmembrane helix</keyword>
<evidence type="ECO:0000313" key="2">
    <source>
        <dbReference type="EMBL" id="PZM96437.1"/>
    </source>
</evidence>
<feature type="transmembrane region" description="Helical" evidence="1">
    <location>
        <begin position="45"/>
        <end position="78"/>
    </location>
</feature>
<accession>A0A2W4JRL9</accession>
<reference evidence="2" key="1">
    <citation type="submission" date="2018-05" db="EMBL/GenBank/DDBJ databases">
        <authorList>
            <person name="Lanie J.A."/>
            <person name="Ng W.-L."/>
            <person name="Kazmierczak K.M."/>
            <person name="Andrzejewski T.M."/>
            <person name="Davidsen T.M."/>
            <person name="Wayne K.J."/>
            <person name="Tettelin H."/>
            <person name="Glass J.I."/>
            <person name="Rusch D."/>
            <person name="Podicherti R."/>
            <person name="Tsui H.-C.T."/>
            <person name="Winkler M.E."/>
        </authorList>
    </citation>
    <scope>NUCLEOTIDE SEQUENCE</scope>
    <source>
        <strain evidence="2">ZC4RG45</strain>
    </source>
</reference>
<dbReference type="Pfam" id="PF25587">
    <property type="entry name" value="Rv2743c"/>
    <property type="match status" value="1"/>
</dbReference>
<dbReference type="STRING" id="1111738.GCA_000427905_02584"/>
<organism evidence="2">
    <name type="scientific">Thermocrispum agreste</name>
    <dbReference type="NCBI Taxonomy" id="37925"/>
    <lineage>
        <taxon>Bacteria</taxon>
        <taxon>Bacillati</taxon>
        <taxon>Actinomycetota</taxon>
        <taxon>Actinomycetes</taxon>
        <taxon>Pseudonocardiales</taxon>
        <taxon>Pseudonocardiaceae</taxon>
        <taxon>Thermocrispum</taxon>
    </lineage>
</organism>
<dbReference type="EMBL" id="QGUI01000387">
    <property type="protein sequence ID" value="PZM96437.1"/>
    <property type="molecule type" value="Genomic_DNA"/>
</dbReference>
<keyword evidence="1" id="KW-0812">Transmembrane</keyword>
<gene>
    <name evidence="2" type="ORF">DIU77_10775</name>
</gene>
<comment type="caution">
    <text evidence="2">The sequence shown here is derived from an EMBL/GenBank/DDBJ whole genome shotgun (WGS) entry which is preliminary data.</text>
</comment>
<keyword evidence="1" id="KW-0472">Membrane</keyword>
<dbReference type="AlphaFoldDB" id="A0A2W4JRL9"/>
<dbReference type="InterPro" id="IPR057952">
    <property type="entry name" value="Rv2743c-like"/>
</dbReference>
<evidence type="ECO:0000256" key="1">
    <source>
        <dbReference type="SAM" id="Phobius"/>
    </source>
</evidence>
<protein>
    <submittedName>
        <fullName evidence="2">Uncharacterized protein</fullName>
    </submittedName>
</protein>
<sequence>MSGPMDLVRRPDLRAIAAEAARQWLDFTDPAARHRRRTERARRGVFVWSVLAVLSTVAIAYGNWVFLTALLVTGALAVRSAVKLRRLNAMTPPPPRRLLPAKTSVAREPLHRLQRAEASLHDLLEQLSARGSGVTVGEVSVAQARQTAAQAASALHQLGQRIVAVERARDAAPAGQPQELSEAIRQLRAQLDEGIESYGGLIAAAGKAVAARDSGVAGAQAALTDATDRLAGMASALRELNGT</sequence>
<dbReference type="NCBIfam" id="NF047839">
    <property type="entry name" value="PspM_Rv2743c"/>
    <property type="match status" value="1"/>
</dbReference>
<name>A0A2W4JRL9_9PSEU</name>
<proteinExistence type="predicted"/>